<keyword evidence="2" id="KW-1185">Reference proteome</keyword>
<gene>
    <name evidence="1" type="ORF">QOZ93_000154</name>
</gene>
<comment type="caution">
    <text evidence="1">The sequence shown here is derived from an EMBL/GenBank/DDBJ whole genome shotgun (WGS) entry which is preliminary data.</text>
</comment>
<accession>A0ABU0JN13</accession>
<evidence type="ECO:0000313" key="1">
    <source>
        <dbReference type="EMBL" id="MDQ0478453.1"/>
    </source>
</evidence>
<dbReference type="EMBL" id="JAUSWN010000001">
    <property type="protein sequence ID" value="MDQ0478453.1"/>
    <property type="molecule type" value="Genomic_DNA"/>
</dbReference>
<protein>
    <submittedName>
        <fullName evidence="1">Chromosome segregation ATPase</fullName>
    </submittedName>
</protein>
<proteinExistence type="predicted"/>
<name>A0ABU0JN13_HATLI</name>
<dbReference type="Proteomes" id="UP001224418">
    <property type="component" value="Unassembled WGS sequence"/>
</dbReference>
<reference evidence="1 2" key="1">
    <citation type="submission" date="2023-07" db="EMBL/GenBank/DDBJ databases">
        <title>Genomic Encyclopedia of Type Strains, Phase IV (KMG-IV): sequencing the most valuable type-strain genomes for metagenomic binning, comparative biology and taxonomic classification.</title>
        <authorList>
            <person name="Goeker M."/>
        </authorList>
    </citation>
    <scope>NUCLEOTIDE SEQUENCE [LARGE SCALE GENOMIC DNA]</scope>
    <source>
        <strain evidence="1 2">DSM 1400</strain>
    </source>
</reference>
<organism evidence="1 2">
    <name type="scientific">Hathewaya limosa</name>
    <name type="common">Clostridium limosum</name>
    <dbReference type="NCBI Taxonomy" id="1536"/>
    <lineage>
        <taxon>Bacteria</taxon>
        <taxon>Bacillati</taxon>
        <taxon>Bacillota</taxon>
        <taxon>Clostridia</taxon>
        <taxon>Eubacteriales</taxon>
        <taxon>Clostridiaceae</taxon>
        <taxon>Hathewaya</taxon>
    </lineage>
</organism>
<evidence type="ECO:0000313" key="2">
    <source>
        <dbReference type="Proteomes" id="UP001224418"/>
    </source>
</evidence>
<dbReference type="RefSeq" id="WP_307354748.1">
    <property type="nucleotide sequence ID" value="NZ_BAAACJ010000024.1"/>
</dbReference>
<sequence>MKKITLSELILLINQTEKETNYNFYNVLNNSIVIKDRELDGKETILNEIKEFDQEYNLYVDSINKLECYKNKLSKANATSIAYKDMTILETLNNINNLKKQLNLLEELCDKTPSLKRCFDGNGSNAYYKVEKLNFDLDIYSNKKHKIQLQINTLESAIQQANANTFVQID</sequence>